<organism evidence="1 2">
    <name type="scientific">Microbacterium schleiferi</name>
    <dbReference type="NCBI Taxonomy" id="69362"/>
    <lineage>
        <taxon>Bacteria</taxon>
        <taxon>Bacillati</taxon>
        <taxon>Actinomycetota</taxon>
        <taxon>Actinomycetes</taxon>
        <taxon>Micrococcales</taxon>
        <taxon>Microbacteriaceae</taxon>
        <taxon>Microbacterium</taxon>
    </lineage>
</organism>
<dbReference type="InterPro" id="IPR018775">
    <property type="entry name" value="RlaP"/>
</dbReference>
<dbReference type="Pfam" id="PF10127">
    <property type="entry name" value="RlaP"/>
    <property type="match status" value="1"/>
</dbReference>
<dbReference type="RefSeq" id="WP_331790614.1">
    <property type="nucleotide sequence ID" value="NZ_BAAAUO010000003.1"/>
</dbReference>
<evidence type="ECO:0000313" key="2">
    <source>
        <dbReference type="Proteomes" id="UP001351900"/>
    </source>
</evidence>
<dbReference type="EMBL" id="JAZHOV010000001">
    <property type="protein sequence ID" value="MEF2253943.1"/>
    <property type="molecule type" value="Genomic_DNA"/>
</dbReference>
<reference evidence="1 2" key="1">
    <citation type="submission" date="2024-01" db="EMBL/GenBank/DDBJ databases">
        <title>the genome sequence of strain Microbacterium schleiferi NBRC 15075.</title>
        <authorList>
            <person name="Ding Y."/>
            <person name="Zhang G."/>
        </authorList>
    </citation>
    <scope>NUCLEOTIDE SEQUENCE [LARGE SCALE GENOMIC DNA]</scope>
    <source>
        <strain evidence="1 2">NBRC 15075</strain>
    </source>
</reference>
<name>A0ABU7V456_9MICO</name>
<comment type="caution">
    <text evidence="1">The sequence shown here is derived from an EMBL/GenBank/DDBJ whole genome shotgun (WGS) entry which is preliminary data.</text>
</comment>
<accession>A0ABU7V456</accession>
<gene>
    <name evidence="1" type="ORF">V2V91_02175</name>
</gene>
<proteinExistence type="predicted"/>
<sequence length="220" mass="24589">MRAISPSLDPRVVAEIDARLSAVAVEHDVRIRWAIESGSRAWGFPSPDSDEDCRFIFVRPPDRYLSLWPERDVIETPLDAVFDVNGWDLAKTVRLIAKGNATAIEWLRSPIIYSGDPDFRDRLLTLALAVAERASVGRHYRYVALQQRSSPPSLKRFFYVLRPAAALRWLAVHPDEAVPPSVLARGIRCGGRLLPRILKQSPVHSRFSSDGDGPANVGGW</sequence>
<protein>
    <submittedName>
        <fullName evidence="1">Nucleotidyltransferase domain-containing protein</fullName>
    </submittedName>
</protein>
<dbReference type="Proteomes" id="UP001351900">
    <property type="component" value="Unassembled WGS sequence"/>
</dbReference>
<keyword evidence="2" id="KW-1185">Reference proteome</keyword>
<dbReference type="PANTHER" id="PTHR34817">
    <property type="entry name" value="NUCLEOTIDYLTRANSFERASE"/>
    <property type="match status" value="1"/>
</dbReference>
<dbReference type="PANTHER" id="PTHR34817:SF2">
    <property type="entry name" value="NUCLEOTIDYLTRANSFERASE"/>
    <property type="match status" value="1"/>
</dbReference>
<evidence type="ECO:0000313" key="1">
    <source>
        <dbReference type="EMBL" id="MEF2253943.1"/>
    </source>
</evidence>